<keyword evidence="7" id="KW-0539">Nucleus</keyword>
<evidence type="ECO:0000256" key="7">
    <source>
        <dbReference type="ARBA" id="ARBA00023242"/>
    </source>
</evidence>
<evidence type="ECO:0000313" key="11">
    <source>
        <dbReference type="Proteomes" id="UP000016933"/>
    </source>
</evidence>
<protein>
    <recommendedName>
        <fullName evidence="9">Zn(2)-C6 fungal-type domain-containing protein</fullName>
    </recommendedName>
</protein>
<evidence type="ECO:0000256" key="2">
    <source>
        <dbReference type="ARBA" id="ARBA00022723"/>
    </source>
</evidence>
<keyword evidence="11" id="KW-1185">Reference proteome</keyword>
<sequence length="308" mass="32806">MFIIHPKAQAKRRANMESPTQQQGQAVTPPASGHEKEPTRSAAACDSCRGKKIKCNGQRPCAKCQQKGVICAYSRPAQRETQVSASQVAVLRSQQRRLCAAVQRMASTIARYEEGVDRSPESFAISQLLDKFAPESLDEGQSGSAKRPAEYQLTPDPSSTRIPRLDSPAANVTSSTYGSSNPVDLPFELQPAPNWSGSTEQWNDQYQIMLSFLQTYSGAPAGTALSPMGGSGVQTTPGATAVNPVIRSGESTQQLMQLIDWNSSLQNLQATLTPAPPSDSAQFLDPALSSNNNAAGLNIDPQLGSGGV</sequence>
<dbReference type="Proteomes" id="UP000016933">
    <property type="component" value="Unassembled WGS sequence"/>
</dbReference>
<dbReference type="PANTHER" id="PTHR31313">
    <property type="entry name" value="TY1 ENHANCER ACTIVATOR"/>
    <property type="match status" value="1"/>
</dbReference>
<dbReference type="Pfam" id="PF00172">
    <property type="entry name" value="Zn_clus"/>
    <property type="match status" value="1"/>
</dbReference>
<keyword evidence="3" id="KW-0862">Zinc</keyword>
<evidence type="ECO:0000256" key="8">
    <source>
        <dbReference type="SAM" id="MobiDB-lite"/>
    </source>
</evidence>
<dbReference type="CDD" id="cd00067">
    <property type="entry name" value="GAL4"/>
    <property type="match status" value="1"/>
</dbReference>
<dbReference type="PANTHER" id="PTHR31313:SF78">
    <property type="entry name" value="TRANSCRIPTION FACTOR DOMAIN-CONTAINING PROTEIN"/>
    <property type="match status" value="1"/>
</dbReference>
<evidence type="ECO:0000256" key="1">
    <source>
        <dbReference type="ARBA" id="ARBA00004123"/>
    </source>
</evidence>
<keyword evidence="4" id="KW-0805">Transcription regulation</keyword>
<dbReference type="EMBL" id="KB446543">
    <property type="protein sequence ID" value="EME40422.1"/>
    <property type="molecule type" value="Genomic_DNA"/>
</dbReference>
<dbReference type="SMART" id="SM00066">
    <property type="entry name" value="GAL4"/>
    <property type="match status" value="1"/>
</dbReference>
<dbReference type="OMA" id="VICAYSR"/>
<reference evidence="10 11" key="2">
    <citation type="journal article" date="2012" name="PLoS Pathog.">
        <title>Diverse lifestyles and strategies of plant pathogenesis encoded in the genomes of eighteen Dothideomycetes fungi.</title>
        <authorList>
            <person name="Ohm R.A."/>
            <person name="Feau N."/>
            <person name="Henrissat B."/>
            <person name="Schoch C.L."/>
            <person name="Horwitz B.A."/>
            <person name="Barry K.W."/>
            <person name="Condon B.J."/>
            <person name="Copeland A.C."/>
            <person name="Dhillon B."/>
            <person name="Glaser F."/>
            <person name="Hesse C.N."/>
            <person name="Kosti I."/>
            <person name="LaButti K."/>
            <person name="Lindquist E.A."/>
            <person name="Lucas S."/>
            <person name="Salamov A.A."/>
            <person name="Bradshaw R.E."/>
            <person name="Ciuffetti L."/>
            <person name="Hamelin R.C."/>
            <person name="Kema G.H.J."/>
            <person name="Lawrence C."/>
            <person name="Scott J.A."/>
            <person name="Spatafora J.W."/>
            <person name="Turgeon B.G."/>
            <person name="de Wit P.J.G.M."/>
            <person name="Zhong S."/>
            <person name="Goodwin S.B."/>
            <person name="Grigoriev I.V."/>
        </authorList>
    </citation>
    <scope>NUCLEOTIDE SEQUENCE [LARGE SCALE GENOMIC DNA]</scope>
    <source>
        <strain evidence="11">NZE10 / CBS 128990</strain>
    </source>
</reference>
<comment type="subcellular location">
    <subcellularLocation>
        <location evidence="1">Nucleus</location>
    </subcellularLocation>
</comment>
<feature type="region of interest" description="Disordered" evidence="8">
    <location>
        <begin position="1"/>
        <end position="38"/>
    </location>
</feature>
<dbReference type="GO" id="GO:0003677">
    <property type="term" value="F:DNA binding"/>
    <property type="evidence" value="ECO:0007669"/>
    <property type="project" value="UniProtKB-KW"/>
</dbReference>
<dbReference type="GO" id="GO:0000981">
    <property type="term" value="F:DNA-binding transcription factor activity, RNA polymerase II-specific"/>
    <property type="evidence" value="ECO:0007669"/>
    <property type="project" value="InterPro"/>
</dbReference>
<dbReference type="OrthoDB" id="10261408at2759"/>
<feature type="region of interest" description="Disordered" evidence="8">
    <location>
        <begin position="136"/>
        <end position="184"/>
    </location>
</feature>
<dbReference type="InterPro" id="IPR001138">
    <property type="entry name" value="Zn2Cys6_DnaBD"/>
</dbReference>
<dbReference type="InterPro" id="IPR051615">
    <property type="entry name" value="Transcr_Regulatory_Elem"/>
</dbReference>
<accession>N1PDI3</accession>
<dbReference type="eggNOG" id="ENOG502RQZY">
    <property type="taxonomic scope" value="Eukaryota"/>
</dbReference>
<dbReference type="InterPro" id="IPR036864">
    <property type="entry name" value="Zn2-C6_fun-type_DNA-bd_sf"/>
</dbReference>
<dbReference type="SUPFAM" id="SSF57701">
    <property type="entry name" value="Zn2/Cys6 DNA-binding domain"/>
    <property type="match status" value="1"/>
</dbReference>
<evidence type="ECO:0000256" key="3">
    <source>
        <dbReference type="ARBA" id="ARBA00022833"/>
    </source>
</evidence>
<dbReference type="Gene3D" id="4.10.240.10">
    <property type="entry name" value="Zn(2)-C6 fungal-type DNA-binding domain"/>
    <property type="match status" value="1"/>
</dbReference>
<evidence type="ECO:0000256" key="4">
    <source>
        <dbReference type="ARBA" id="ARBA00023015"/>
    </source>
</evidence>
<dbReference type="GO" id="GO:0008270">
    <property type="term" value="F:zinc ion binding"/>
    <property type="evidence" value="ECO:0007669"/>
    <property type="project" value="InterPro"/>
</dbReference>
<keyword evidence="5" id="KW-0238">DNA-binding</keyword>
<feature type="compositionally biased region" description="Polar residues" evidence="8">
    <location>
        <begin position="170"/>
        <end position="182"/>
    </location>
</feature>
<keyword evidence="6" id="KW-0804">Transcription</keyword>
<gene>
    <name evidence="10" type="ORF">DOTSEDRAFT_55644</name>
</gene>
<evidence type="ECO:0000256" key="6">
    <source>
        <dbReference type="ARBA" id="ARBA00023163"/>
    </source>
</evidence>
<evidence type="ECO:0000259" key="9">
    <source>
        <dbReference type="PROSITE" id="PS50048"/>
    </source>
</evidence>
<keyword evidence="2" id="KW-0479">Metal-binding</keyword>
<organism evidence="10 11">
    <name type="scientific">Dothistroma septosporum (strain NZE10 / CBS 128990)</name>
    <name type="common">Red band needle blight fungus</name>
    <name type="synonym">Mycosphaerella pini</name>
    <dbReference type="NCBI Taxonomy" id="675120"/>
    <lineage>
        <taxon>Eukaryota</taxon>
        <taxon>Fungi</taxon>
        <taxon>Dikarya</taxon>
        <taxon>Ascomycota</taxon>
        <taxon>Pezizomycotina</taxon>
        <taxon>Dothideomycetes</taxon>
        <taxon>Dothideomycetidae</taxon>
        <taxon>Mycosphaerellales</taxon>
        <taxon>Mycosphaerellaceae</taxon>
        <taxon>Dothistroma</taxon>
    </lineage>
</organism>
<feature type="domain" description="Zn(2)-C6 fungal-type" evidence="9">
    <location>
        <begin position="44"/>
        <end position="73"/>
    </location>
</feature>
<evidence type="ECO:0000313" key="10">
    <source>
        <dbReference type="EMBL" id="EME40422.1"/>
    </source>
</evidence>
<evidence type="ECO:0000256" key="5">
    <source>
        <dbReference type="ARBA" id="ARBA00023125"/>
    </source>
</evidence>
<dbReference type="PROSITE" id="PS00463">
    <property type="entry name" value="ZN2_CY6_FUNGAL_1"/>
    <property type="match status" value="1"/>
</dbReference>
<dbReference type="HOGENOM" id="CLU_836737_0_0_1"/>
<feature type="compositionally biased region" description="Polar residues" evidence="8">
    <location>
        <begin position="17"/>
        <end position="26"/>
    </location>
</feature>
<dbReference type="AlphaFoldDB" id="N1PDI3"/>
<dbReference type="PROSITE" id="PS50048">
    <property type="entry name" value="ZN2_CY6_FUNGAL_2"/>
    <property type="match status" value="1"/>
</dbReference>
<reference evidence="11" key="1">
    <citation type="journal article" date="2012" name="PLoS Genet.">
        <title>The genomes of the fungal plant pathogens Cladosporium fulvum and Dothistroma septosporum reveal adaptation to different hosts and lifestyles but also signatures of common ancestry.</title>
        <authorList>
            <person name="de Wit P.J.G.M."/>
            <person name="van der Burgt A."/>
            <person name="Oekmen B."/>
            <person name="Stergiopoulos I."/>
            <person name="Abd-Elsalam K.A."/>
            <person name="Aerts A.L."/>
            <person name="Bahkali A.H."/>
            <person name="Beenen H.G."/>
            <person name="Chettri P."/>
            <person name="Cox M.P."/>
            <person name="Datema E."/>
            <person name="de Vries R.P."/>
            <person name="Dhillon B."/>
            <person name="Ganley A.R."/>
            <person name="Griffiths S.A."/>
            <person name="Guo Y."/>
            <person name="Hamelin R.C."/>
            <person name="Henrissat B."/>
            <person name="Kabir M.S."/>
            <person name="Jashni M.K."/>
            <person name="Kema G."/>
            <person name="Klaubauf S."/>
            <person name="Lapidus A."/>
            <person name="Levasseur A."/>
            <person name="Lindquist E."/>
            <person name="Mehrabi R."/>
            <person name="Ohm R.A."/>
            <person name="Owen T.J."/>
            <person name="Salamov A."/>
            <person name="Schwelm A."/>
            <person name="Schijlen E."/>
            <person name="Sun H."/>
            <person name="van den Burg H.A."/>
            <person name="van Ham R.C.H.J."/>
            <person name="Zhang S."/>
            <person name="Goodwin S.B."/>
            <person name="Grigoriev I.V."/>
            <person name="Collemare J."/>
            <person name="Bradshaw R.E."/>
        </authorList>
    </citation>
    <scope>NUCLEOTIDE SEQUENCE [LARGE SCALE GENOMIC DNA]</scope>
    <source>
        <strain evidence="11">NZE10 / CBS 128990</strain>
    </source>
</reference>
<dbReference type="GO" id="GO:0005634">
    <property type="term" value="C:nucleus"/>
    <property type="evidence" value="ECO:0007669"/>
    <property type="project" value="UniProtKB-SubCell"/>
</dbReference>
<name>N1PDI3_DOTSN</name>
<proteinExistence type="predicted"/>